<feature type="domain" description="3'-5' exonuclease" evidence="4">
    <location>
        <begin position="923"/>
        <end position="1113"/>
    </location>
</feature>
<keyword evidence="6" id="KW-1185">Reference proteome</keyword>
<dbReference type="PANTHER" id="PTHR13620">
    <property type="entry name" value="3-5 EXONUCLEASE"/>
    <property type="match status" value="1"/>
</dbReference>
<evidence type="ECO:0000313" key="6">
    <source>
        <dbReference type="Proteomes" id="UP001149074"/>
    </source>
</evidence>
<dbReference type="GO" id="GO:0005737">
    <property type="term" value="C:cytoplasm"/>
    <property type="evidence" value="ECO:0007669"/>
    <property type="project" value="TreeGrafter"/>
</dbReference>
<evidence type="ECO:0000259" key="4">
    <source>
        <dbReference type="SMART" id="SM00474"/>
    </source>
</evidence>
<dbReference type="Proteomes" id="UP001149074">
    <property type="component" value="Unassembled WGS sequence"/>
</dbReference>
<protein>
    <recommendedName>
        <fullName evidence="4">3'-5' exonuclease domain-containing protein</fullName>
    </recommendedName>
</protein>
<gene>
    <name evidence="5" type="ORF">N7532_011168</name>
</gene>
<dbReference type="FunFam" id="3.30.420.10:FF:000100">
    <property type="entry name" value="3'-5' exonuclease/helicase (Wrn), putative"/>
    <property type="match status" value="1"/>
</dbReference>
<name>A0A9W9JUN9_9EURO</name>
<dbReference type="OrthoDB" id="1920326at2759"/>
<dbReference type="Pfam" id="PF01612">
    <property type="entry name" value="DNA_pol_A_exo1"/>
    <property type="match status" value="1"/>
</dbReference>
<keyword evidence="2" id="KW-0378">Hydrolase</keyword>
<dbReference type="InterPro" id="IPR002562">
    <property type="entry name" value="3'-5'_exonuclease_dom"/>
</dbReference>
<dbReference type="GO" id="GO:0003676">
    <property type="term" value="F:nucleic acid binding"/>
    <property type="evidence" value="ECO:0007669"/>
    <property type="project" value="InterPro"/>
</dbReference>
<feature type="region of interest" description="Disordered" evidence="3">
    <location>
        <begin position="138"/>
        <end position="160"/>
    </location>
</feature>
<reference evidence="5" key="1">
    <citation type="submission" date="2022-11" db="EMBL/GenBank/DDBJ databases">
        <authorList>
            <person name="Petersen C."/>
        </authorList>
    </citation>
    <scope>NUCLEOTIDE SEQUENCE</scope>
    <source>
        <strain evidence="5">IBT 30761</strain>
    </source>
</reference>
<dbReference type="RefSeq" id="XP_056468647.1">
    <property type="nucleotide sequence ID" value="XM_056623659.1"/>
</dbReference>
<dbReference type="GO" id="GO:0006139">
    <property type="term" value="P:nucleobase-containing compound metabolic process"/>
    <property type="evidence" value="ECO:0007669"/>
    <property type="project" value="InterPro"/>
</dbReference>
<dbReference type="SUPFAM" id="SSF53098">
    <property type="entry name" value="Ribonuclease H-like"/>
    <property type="match status" value="1"/>
</dbReference>
<comment type="caution">
    <text evidence="5">The sequence shown here is derived from an EMBL/GenBank/DDBJ whole genome shotgun (WGS) entry which is preliminary data.</text>
</comment>
<dbReference type="GeneID" id="81362638"/>
<dbReference type="EMBL" id="JAPQKI010000011">
    <property type="protein sequence ID" value="KAJ5082125.1"/>
    <property type="molecule type" value="Genomic_DNA"/>
</dbReference>
<feature type="region of interest" description="Disordered" evidence="3">
    <location>
        <begin position="677"/>
        <end position="749"/>
    </location>
</feature>
<dbReference type="InterPro" id="IPR051132">
    <property type="entry name" value="3-5_Exonuclease_domain"/>
</dbReference>
<evidence type="ECO:0000256" key="3">
    <source>
        <dbReference type="SAM" id="MobiDB-lite"/>
    </source>
</evidence>
<feature type="compositionally biased region" description="Low complexity" evidence="3">
    <location>
        <begin position="686"/>
        <end position="696"/>
    </location>
</feature>
<evidence type="ECO:0000256" key="1">
    <source>
        <dbReference type="ARBA" id="ARBA00022722"/>
    </source>
</evidence>
<keyword evidence="1" id="KW-0540">Nuclease</keyword>
<dbReference type="InterPro" id="IPR012337">
    <property type="entry name" value="RNaseH-like_sf"/>
</dbReference>
<organism evidence="5 6">
    <name type="scientific">Penicillium argentinense</name>
    <dbReference type="NCBI Taxonomy" id="1131581"/>
    <lineage>
        <taxon>Eukaryota</taxon>
        <taxon>Fungi</taxon>
        <taxon>Dikarya</taxon>
        <taxon>Ascomycota</taxon>
        <taxon>Pezizomycotina</taxon>
        <taxon>Eurotiomycetes</taxon>
        <taxon>Eurotiomycetidae</taxon>
        <taxon>Eurotiales</taxon>
        <taxon>Aspergillaceae</taxon>
        <taxon>Penicillium</taxon>
    </lineage>
</organism>
<accession>A0A9W9JUN9</accession>
<dbReference type="Gene3D" id="3.30.420.10">
    <property type="entry name" value="Ribonuclease H-like superfamily/Ribonuclease H"/>
    <property type="match status" value="1"/>
</dbReference>
<dbReference type="CDD" id="cd06141">
    <property type="entry name" value="WRN_exo"/>
    <property type="match status" value="1"/>
</dbReference>
<dbReference type="GO" id="GO:0008408">
    <property type="term" value="F:3'-5' exonuclease activity"/>
    <property type="evidence" value="ECO:0007669"/>
    <property type="project" value="InterPro"/>
</dbReference>
<feature type="region of interest" description="Disordered" evidence="3">
    <location>
        <begin position="802"/>
        <end position="851"/>
    </location>
</feature>
<dbReference type="SMART" id="SM00474">
    <property type="entry name" value="35EXOc"/>
    <property type="match status" value="1"/>
</dbReference>
<sequence length="1160" mass="131879">MLCACPQFVTAARSSQLLENGFVSSNWVDRTVGVIEKTLEILSTLLCREQTTMLAPHPYGHYCSSFSVARPCNRRFVFSLASDSQQAVNVVRNRYRIQYSTLHATSCLRSTRTHPRKARRIDGSRVIRPFSNTRCSRIKLEEDDEEDEPPPKTPVRPPARLIRPVQNRGPRKEPHVVSGDLRDLIAARKLEPSPPPLPKPLNPAELRAIDKKAKSVFAVGLRKLDDQFLRLKWARFEDNLARCAKINQELQAEYDGIIAALVSRLEDKVMRSQAAGERLEHEWCEIEFSALPGLTKAISRAVFDISKLRYEASFTLFQYSKSVSLSMRIWLNNEFLLPRRSARDKVDRLLNHTRMRSVLYKSLQDKDHDVKHGLVEIRDLLHHVGPTFKRFLRRFENLQKEHSYATHAHRSVWFAARKSLDPLKKAELWDFAKTPHPIAGKYNVSSLLFDDKKNRDLRRMLERHPLLVASRVRTLYMKKWKPNQPPRSPALDKHWRQLDIMAPFLLNLKEVFVISNETRYLRESLGDHLGPMWSRVGEHTKTEIGNKLHQLNIRIRMNYSSLLHELTIYRSIHWARLEIEDKLHRMSEPNDIQERGLFNVPAPLSQDLRNFEDWIQKFCALDAHGVKMQVAVDMARYPGMPFQPWPVLMEKYEAIQNRLALEKRTAAMNTFGSVAVPKRKGRKRATTPAARSAKAAQGLASSREAWASKPFTRKPADDPTPLTLKLVKSKAAVDSSPKPAPPPTPEYTKLNPREIETRRALDVHSKAMNYVPRKGRRRRLAGMLHSRPSKVPMLKLVLGVGAKKSGGHSNTDKVVKPNSTVESSGQSGPNTSDAEKHSGKLSTIKPLQYPSPFNTGSTRKFSIHSRAFSVSYPIGDINASSTPTGDLPLSNETHLQSEAKDATPQQFWSHNSQRAPNGQKPIVHYCRSLENTEEVAQLFLSSEVIGFDMEWKAQATASDTIQNNLSLIQIANEERIALFQIALFKPARTLDDLVAPSLKRILESEDVTKVGVSIKADATRLRKFLGIDTRSILELSHLYKLVKYGQQAPKLVNKRMVNLSEQMEEHFGMPLEKAEEVRCGDWSRPLNYRQVQYAATDPYSCICLFNAMEQKRLAMEPMPPRPAHAELSLPIILPEGKVVLADEKEAVVADPLDVDVNGHS</sequence>
<evidence type="ECO:0000256" key="2">
    <source>
        <dbReference type="ARBA" id="ARBA00022801"/>
    </source>
</evidence>
<proteinExistence type="predicted"/>
<dbReference type="InterPro" id="IPR036397">
    <property type="entry name" value="RNaseH_sf"/>
</dbReference>
<dbReference type="PANTHER" id="PTHR13620:SF104">
    <property type="entry name" value="EXONUCLEASE 3'-5' DOMAIN-CONTAINING PROTEIN 2"/>
    <property type="match status" value="1"/>
</dbReference>
<reference evidence="5" key="2">
    <citation type="journal article" date="2023" name="IMA Fungus">
        <title>Comparative genomic study of the Penicillium genus elucidates a diverse pangenome and 15 lateral gene transfer events.</title>
        <authorList>
            <person name="Petersen C."/>
            <person name="Sorensen T."/>
            <person name="Nielsen M.R."/>
            <person name="Sondergaard T.E."/>
            <person name="Sorensen J.L."/>
            <person name="Fitzpatrick D.A."/>
            <person name="Frisvad J.C."/>
            <person name="Nielsen K.L."/>
        </authorList>
    </citation>
    <scope>NUCLEOTIDE SEQUENCE</scope>
    <source>
        <strain evidence="5">IBT 30761</strain>
    </source>
</reference>
<feature type="compositionally biased region" description="Polar residues" evidence="3">
    <location>
        <begin position="817"/>
        <end position="832"/>
    </location>
</feature>
<dbReference type="GO" id="GO:0005634">
    <property type="term" value="C:nucleus"/>
    <property type="evidence" value="ECO:0007669"/>
    <property type="project" value="TreeGrafter"/>
</dbReference>
<dbReference type="AlphaFoldDB" id="A0A9W9JUN9"/>
<evidence type="ECO:0000313" key="5">
    <source>
        <dbReference type="EMBL" id="KAJ5082125.1"/>
    </source>
</evidence>